<dbReference type="InterPro" id="IPR025241">
    <property type="entry name" value="DUF4190"/>
</dbReference>
<protein>
    <submittedName>
        <fullName evidence="4">DUF4190 domain-containing protein</fullName>
    </submittedName>
</protein>
<feature type="compositionally biased region" description="Polar residues" evidence="1">
    <location>
        <begin position="1"/>
        <end position="10"/>
    </location>
</feature>
<keyword evidence="5" id="KW-1185">Reference proteome</keyword>
<feature type="domain" description="DUF4190" evidence="3">
    <location>
        <begin position="152"/>
        <end position="218"/>
    </location>
</feature>
<evidence type="ECO:0000313" key="5">
    <source>
        <dbReference type="Proteomes" id="UP001059836"/>
    </source>
</evidence>
<evidence type="ECO:0000313" key="4">
    <source>
        <dbReference type="EMBL" id="QHN36436.1"/>
    </source>
</evidence>
<feature type="transmembrane region" description="Helical" evidence="2">
    <location>
        <begin position="201"/>
        <end position="229"/>
    </location>
</feature>
<sequence length="230" mass="22786">MSNSNGTSDPAGQPDPKPGPDLTKRDGAAAAETSRFGTTPEGWSRAPADGDGSPEQFAPTQFGVPSQFDVPTQFGTTPTPAPDNPYGQPGAPDTYGLGGSGSAPYSPSPYTPPAYTPSGYNSGPYDPGPYGAPGYGPSPYAYGAQPTNNGKAIGSLVCGIVAVVGLTFCLGALVGIPAVILGPQAKREIAASGGTQTGDGMATAGIVLGWISIGLTAALVAFFVVVGAFG</sequence>
<keyword evidence="2" id="KW-0812">Transmembrane</keyword>
<evidence type="ECO:0000256" key="1">
    <source>
        <dbReference type="SAM" id="MobiDB-lite"/>
    </source>
</evidence>
<gene>
    <name evidence="4" type="ORF">GII31_17655</name>
</gene>
<proteinExistence type="predicted"/>
<dbReference type="EMBL" id="CP045809">
    <property type="protein sequence ID" value="QHN36436.1"/>
    <property type="molecule type" value="Genomic_DNA"/>
</dbReference>
<dbReference type="RefSeq" id="WP_213244690.1">
    <property type="nucleotide sequence ID" value="NZ_CP045806.1"/>
</dbReference>
<reference evidence="4" key="1">
    <citation type="journal article" date="2021" name="Nat. Microbiol.">
        <title>Cocultivation of an ultrasmall environmental parasitic bacterium with lytic ability against bacteria associated with wastewater foams.</title>
        <authorList>
            <person name="Batinovic S."/>
            <person name="Rose J.J.A."/>
            <person name="Ratcliffe J."/>
            <person name="Seviour R.J."/>
            <person name="Petrovski S."/>
        </authorList>
    </citation>
    <scope>NUCLEOTIDE SEQUENCE</scope>
    <source>
        <strain evidence="4">CON9</strain>
    </source>
</reference>
<dbReference type="Proteomes" id="UP001059836">
    <property type="component" value="Chromosome"/>
</dbReference>
<feature type="compositionally biased region" description="Polar residues" evidence="1">
    <location>
        <begin position="69"/>
        <end position="78"/>
    </location>
</feature>
<organism evidence="4 5">
    <name type="scientific">Gordonia pseudamarae</name>
    <dbReference type="NCBI Taxonomy" id="2831662"/>
    <lineage>
        <taxon>Bacteria</taxon>
        <taxon>Bacillati</taxon>
        <taxon>Actinomycetota</taxon>
        <taxon>Actinomycetes</taxon>
        <taxon>Mycobacteriales</taxon>
        <taxon>Gordoniaceae</taxon>
        <taxon>Gordonia</taxon>
    </lineage>
</organism>
<keyword evidence="2" id="KW-0472">Membrane</keyword>
<name>A0ABX6IL77_9ACTN</name>
<keyword evidence="2" id="KW-1133">Transmembrane helix</keyword>
<evidence type="ECO:0000259" key="3">
    <source>
        <dbReference type="Pfam" id="PF13828"/>
    </source>
</evidence>
<feature type="region of interest" description="Disordered" evidence="1">
    <location>
        <begin position="1"/>
        <end position="110"/>
    </location>
</feature>
<dbReference type="Pfam" id="PF13828">
    <property type="entry name" value="DUF4190"/>
    <property type="match status" value="1"/>
</dbReference>
<feature type="transmembrane region" description="Helical" evidence="2">
    <location>
        <begin position="156"/>
        <end position="181"/>
    </location>
</feature>
<evidence type="ECO:0000256" key="2">
    <source>
        <dbReference type="SAM" id="Phobius"/>
    </source>
</evidence>
<accession>A0ABX6IL77</accession>